<dbReference type="EMBL" id="BPLR01021696">
    <property type="protein sequence ID" value="GIX92464.1"/>
    <property type="molecule type" value="Genomic_DNA"/>
</dbReference>
<evidence type="ECO:0000313" key="2">
    <source>
        <dbReference type="EMBL" id="GIX92464.1"/>
    </source>
</evidence>
<feature type="transmembrane region" description="Helical" evidence="1">
    <location>
        <begin position="43"/>
        <end position="60"/>
    </location>
</feature>
<sequence length="100" mass="11954">MQSVDFYNPLHIDIHKRMEGFLSSFSGRSEMNECKAPPKPTHIVGWFLWTSLFFVLWKWLSVSHSPKHHEKACLARAFRPAFGNFNFQWNYVFVRFPRSF</sequence>
<evidence type="ECO:0000256" key="1">
    <source>
        <dbReference type="SAM" id="Phobius"/>
    </source>
</evidence>
<keyword evidence="1" id="KW-1133">Transmembrane helix</keyword>
<reference evidence="2 3" key="1">
    <citation type="submission" date="2021-06" db="EMBL/GenBank/DDBJ databases">
        <title>Caerostris extrusa draft genome.</title>
        <authorList>
            <person name="Kono N."/>
            <person name="Arakawa K."/>
        </authorList>
    </citation>
    <scope>NUCLEOTIDE SEQUENCE [LARGE SCALE GENOMIC DNA]</scope>
</reference>
<name>A0AAV4P740_CAEEX</name>
<dbReference type="AlphaFoldDB" id="A0AAV4P740"/>
<dbReference type="Proteomes" id="UP001054945">
    <property type="component" value="Unassembled WGS sequence"/>
</dbReference>
<proteinExistence type="predicted"/>
<gene>
    <name evidence="2" type="ORF">CEXT_143341</name>
</gene>
<accession>A0AAV4P740</accession>
<keyword evidence="1" id="KW-0472">Membrane</keyword>
<comment type="caution">
    <text evidence="2">The sequence shown here is derived from an EMBL/GenBank/DDBJ whole genome shotgun (WGS) entry which is preliminary data.</text>
</comment>
<keyword evidence="3" id="KW-1185">Reference proteome</keyword>
<evidence type="ECO:0000313" key="3">
    <source>
        <dbReference type="Proteomes" id="UP001054945"/>
    </source>
</evidence>
<protein>
    <submittedName>
        <fullName evidence="2">Uncharacterized protein</fullName>
    </submittedName>
</protein>
<keyword evidence="1" id="KW-0812">Transmembrane</keyword>
<organism evidence="2 3">
    <name type="scientific">Caerostris extrusa</name>
    <name type="common">Bark spider</name>
    <name type="synonym">Caerostris bankana</name>
    <dbReference type="NCBI Taxonomy" id="172846"/>
    <lineage>
        <taxon>Eukaryota</taxon>
        <taxon>Metazoa</taxon>
        <taxon>Ecdysozoa</taxon>
        <taxon>Arthropoda</taxon>
        <taxon>Chelicerata</taxon>
        <taxon>Arachnida</taxon>
        <taxon>Araneae</taxon>
        <taxon>Araneomorphae</taxon>
        <taxon>Entelegynae</taxon>
        <taxon>Araneoidea</taxon>
        <taxon>Araneidae</taxon>
        <taxon>Caerostris</taxon>
    </lineage>
</organism>